<dbReference type="EMBL" id="JADBJN010000004">
    <property type="protein sequence ID" value="KAG5666619.1"/>
    <property type="molecule type" value="Genomic_DNA"/>
</dbReference>
<keyword evidence="3" id="KW-1185">Reference proteome</keyword>
<gene>
    <name evidence="2" type="ORF">PVAND_014635</name>
</gene>
<keyword evidence="1" id="KW-0732">Signal</keyword>
<evidence type="ECO:0008006" key="4">
    <source>
        <dbReference type="Google" id="ProtNLM"/>
    </source>
</evidence>
<proteinExistence type="predicted"/>
<organism evidence="2 3">
    <name type="scientific">Polypedilum vanderplanki</name>
    <name type="common">Sleeping chironomid midge</name>
    <dbReference type="NCBI Taxonomy" id="319348"/>
    <lineage>
        <taxon>Eukaryota</taxon>
        <taxon>Metazoa</taxon>
        <taxon>Ecdysozoa</taxon>
        <taxon>Arthropoda</taxon>
        <taxon>Hexapoda</taxon>
        <taxon>Insecta</taxon>
        <taxon>Pterygota</taxon>
        <taxon>Neoptera</taxon>
        <taxon>Endopterygota</taxon>
        <taxon>Diptera</taxon>
        <taxon>Nematocera</taxon>
        <taxon>Chironomoidea</taxon>
        <taxon>Chironomidae</taxon>
        <taxon>Chironominae</taxon>
        <taxon>Polypedilum</taxon>
        <taxon>Polypedilum</taxon>
    </lineage>
</organism>
<evidence type="ECO:0000256" key="1">
    <source>
        <dbReference type="SAM" id="SignalP"/>
    </source>
</evidence>
<protein>
    <recommendedName>
        <fullName evidence="4">Venom protein</fullName>
    </recommendedName>
</protein>
<sequence>MKFSTFNILVFGILASFSSLCKSASFYQDDICAECIKKTPNGFCLLICRPLEGSADDYDPDCDFDPGFHPDGRINKRPPWIVPYRG</sequence>
<evidence type="ECO:0000313" key="2">
    <source>
        <dbReference type="EMBL" id="KAG5666619.1"/>
    </source>
</evidence>
<feature type="signal peptide" evidence="1">
    <location>
        <begin position="1"/>
        <end position="23"/>
    </location>
</feature>
<evidence type="ECO:0000313" key="3">
    <source>
        <dbReference type="Proteomes" id="UP001107558"/>
    </source>
</evidence>
<dbReference type="AlphaFoldDB" id="A0A9J6BAS1"/>
<accession>A0A9J6BAS1</accession>
<dbReference type="Proteomes" id="UP001107558">
    <property type="component" value="Chromosome 4"/>
</dbReference>
<comment type="caution">
    <text evidence="2">The sequence shown here is derived from an EMBL/GenBank/DDBJ whole genome shotgun (WGS) entry which is preliminary data.</text>
</comment>
<name>A0A9J6BAS1_POLVA</name>
<feature type="chain" id="PRO_5039908234" description="Venom protein" evidence="1">
    <location>
        <begin position="24"/>
        <end position="86"/>
    </location>
</feature>
<reference evidence="2" key="1">
    <citation type="submission" date="2021-03" db="EMBL/GenBank/DDBJ databases">
        <title>Chromosome level genome of the anhydrobiotic midge Polypedilum vanderplanki.</title>
        <authorList>
            <person name="Yoshida Y."/>
            <person name="Kikawada T."/>
            <person name="Gusev O."/>
        </authorList>
    </citation>
    <scope>NUCLEOTIDE SEQUENCE</scope>
    <source>
        <strain evidence="2">NIAS01</strain>
        <tissue evidence="2">Whole body or cell culture</tissue>
    </source>
</reference>